<organism evidence="1 2">
    <name type="scientific">Corallococcus interemptor</name>
    <dbReference type="NCBI Taxonomy" id="2316720"/>
    <lineage>
        <taxon>Bacteria</taxon>
        <taxon>Pseudomonadati</taxon>
        <taxon>Myxococcota</taxon>
        <taxon>Myxococcia</taxon>
        <taxon>Myxococcales</taxon>
        <taxon>Cystobacterineae</taxon>
        <taxon>Myxococcaceae</taxon>
        <taxon>Corallococcus</taxon>
    </lineage>
</organism>
<dbReference type="OrthoDB" id="8683379at2"/>
<keyword evidence="2" id="KW-1185">Reference proteome</keyword>
<accession>A0A3A8QC68</accession>
<evidence type="ECO:0000313" key="1">
    <source>
        <dbReference type="EMBL" id="RKH66283.1"/>
    </source>
</evidence>
<evidence type="ECO:0000313" key="2">
    <source>
        <dbReference type="Proteomes" id="UP000282656"/>
    </source>
</evidence>
<dbReference type="RefSeq" id="WP_121770611.1">
    <property type="nucleotide sequence ID" value="NZ_RAWM01000062.1"/>
</dbReference>
<dbReference type="InterPro" id="IPR014942">
    <property type="entry name" value="AbiEii"/>
</dbReference>
<protein>
    <recommendedName>
        <fullName evidence="3">Nucleotidyl transferase AbiEii/AbiGii toxin family protein</fullName>
    </recommendedName>
</protein>
<dbReference type="EMBL" id="RAWM01000062">
    <property type="protein sequence ID" value="RKH66283.1"/>
    <property type="molecule type" value="Genomic_DNA"/>
</dbReference>
<dbReference type="Gene3D" id="3.10.450.620">
    <property type="entry name" value="JHP933, nucleotidyltransferase-like core domain"/>
    <property type="match status" value="1"/>
</dbReference>
<sequence length="311" mass="34981">MPLDKASLLRTGELVVSAIASDEELFDKLVLKGGNALQLIHKIGARASIDYDFSMQDDVEDSAWLAARLERAVQRHFELEGYRVLDFKFTPRPARRPIVGQTNPRWGGYNATFKYMSAEDWAAAEGVGSQRFMKGQRAALAHGDGARHDPTSEADEALTYRRNIGKKVEVEISKYEYTEGKQEVEVDGYPVYVYTLPMIAAEKLRAICQQMAAHGQRRNPAPRPRDFYDIHACVQSGQVDLTQHLATVRGMFAAKEVPLSLLNHIPEYRSFHANAWGEVVSTVTGEKLEFFDHYFDFVLNEVARLQAAGVE</sequence>
<dbReference type="AlphaFoldDB" id="A0A3A8QC68"/>
<dbReference type="Pfam" id="PF08843">
    <property type="entry name" value="AbiEii"/>
    <property type="match status" value="2"/>
</dbReference>
<name>A0A3A8QC68_9BACT</name>
<comment type="caution">
    <text evidence="1">The sequence shown here is derived from an EMBL/GenBank/DDBJ whole genome shotgun (WGS) entry which is preliminary data.</text>
</comment>
<dbReference type="Proteomes" id="UP000282656">
    <property type="component" value="Unassembled WGS sequence"/>
</dbReference>
<gene>
    <name evidence="1" type="ORF">D7X96_21795</name>
</gene>
<reference evidence="2" key="1">
    <citation type="submission" date="2018-09" db="EMBL/GenBank/DDBJ databases">
        <authorList>
            <person name="Livingstone P.G."/>
            <person name="Whitworth D.E."/>
        </authorList>
    </citation>
    <scope>NUCLEOTIDE SEQUENCE [LARGE SCALE GENOMIC DNA]</scope>
    <source>
        <strain evidence="2">AB047A</strain>
    </source>
</reference>
<evidence type="ECO:0008006" key="3">
    <source>
        <dbReference type="Google" id="ProtNLM"/>
    </source>
</evidence>
<proteinExistence type="predicted"/>